<dbReference type="OrthoDB" id="9784014at2"/>
<dbReference type="KEGG" id="pnd:Pla175_42390"/>
<dbReference type="EMBL" id="CP036291">
    <property type="protein sequence ID" value="QDU90826.1"/>
    <property type="molecule type" value="Genomic_DNA"/>
</dbReference>
<dbReference type="RefSeq" id="WP_145290088.1">
    <property type="nucleotide sequence ID" value="NZ_CP036291.1"/>
</dbReference>
<evidence type="ECO:0000313" key="9">
    <source>
        <dbReference type="EMBL" id="QDU90826.1"/>
    </source>
</evidence>
<dbReference type="Pfam" id="PF12704">
    <property type="entry name" value="MacB_PCD"/>
    <property type="match status" value="1"/>
</dbReference>
<comment type="subcellular location">
    <subcellularLocation>
        <location evidence="1">Cell membrane</location>
        <topology evidence="1">Multi-pass membrane protein</topology>
    </subcellularLocation>
</comment>
<gene>
    <name evidence="9" type="primary">ytrF</name>
    <name evidence="9" type="ORF">Pla175_42390</name>
</gene>
<dbReference type="PANTHER" id="PTHR43738">
    <property type="entry name" value="ABC TRANSPORTER, MEMBRANE PROTEIN"/>
    <property type="match status" value="1"/>
</dbReference>
<dbReference type="InterPro" id="IPR051125">
    <property type="entry name" value="ABC-4/HrtB_transporter"/>
</dbReference>
<evidence type="ECO:0000259" key="7">
    <source>
        <dbReference type="Pfam" id="PF02687"/>
    </source>
</evidence>
<feature type="transmembrane region" description="Helical" evidence="6">
    <location>
        <begin position="422"/>
        <end position="444"/>
    </location>
</feature>
<accession>A0A518DH81</accession>
<organism evidence="9 10">
    <name type="scientific">Pirellulimonas nuda</name>
    <dbReference type="NCBI Taxonomy" id="2528009"/>
    <lineage>
        <taxon>Bacteria</taxon>
        <taxon>Pseudomonadati</taxon>
        <taxon>Planctomycetota</taxon>
        <taxon>Planctomycetia</taxon>
        <taxon>Pirellulales</taxon>
        <taxon>Lacipirellulaceae</taxon>
        <taxon>Pirellulimonas</taxon>
    </lineage>
</organism>
<feature type="domain" description="MacB-like periplasmic core" evidence="8">
    <location>
        <begin position="18"/>
        <end position="242"/>
    </location>
</feature>
<dbReference type="PANTHER" id="PTHR43738:SF2">
    <property type="entry name" value="ABC TRANSPORTER PERMEASE"/>
    <property type="match status" value="1"/>
</dbReference>
<keyword evidence="4 6" id="KW-1133">Transmembrane helix</keyword>
<keyword evidence="10" id="KW-1185">Reference proteome</keyword>
<evidence type="ECO:0000256" key="4">
    <source>
        <dbReference type="ARBA" id="ARBA00022989"/>
    </source>
</evidence>
<dbReference type="Proteomes" id="UP000317429">
    <property type="component" value="Chromosome"/>
</dbReference>
<evidence type="ECO:0000256" key="5">
    <source>
        <dbReference type="ARBA" id="ARBA00023136"/>
    </source>
</evidence>
<name>A0A518DH81_9BACT</name>
<feature type="transmembrane region" description="Helical" evidence="6">
    <location>
        <begin position="368"/>
        <end position="390"/>
    </location>
</feature>
<dbReference type="Pfam" id="PF02687">
    <property type="entry name" value="FtsX"/>
    <property type="match status" value="1"/>
</dbReference>
<dbReference type="GO" id="GO:0005886">
    <property type="term" value="C:plasma membrane"/>
    <property type="evidence" value="ECO:0007669"/>
    <property type="project" value="UniProtKB-SubCell"/>
</dbReference>
<proteinExistence type="predicted"/>
<feature type="transmembrane region" description="Helical" evidence="6">
    <location>
        <begin position="325"/>
        <end position="347"/>
    </location>
</feature>
<keyword evidence="2" id="KW-1003">Cell membrane</keyword>
<evidence type="ECO:0000259" key="8">
    <source>
        <dbReference type="Pfam" id="PF12704"/>
    </source>
</evidence>
<dbReference type="AlphaFoldDB" id="A0A518DH81"/>
<evidence type="ECO:0000256" key="1">
    <source>
        <dbReference type="ARBA" id="ARBA00004651"/>
    </source>
</evidence>
<sequence>MSYWKIAWRNMLERGLASALTAFSMALGVAAVICVLVVHSAAVDQFSQDAQGYHLIVGGKGGATQLVLSTVYHLDKPLYPIPYGYYRQFVDGRFAKITETAIPYCLGDSFYPNPERASDAQFRVVATTSDLFDKLAYGATSDGTPKRYTFASGRNFRTDHAYESVLGSVVAAQSGLKVGDTINPTHDIDGGDFHDPFTIVGILAPTGTANDRAVFVNVEGFYLQSGHSLSADMVSESGATPEPLVDDPKGILPPAELYDSKEELIEPLPVNRREVTSILVKCTSDLAPNLLLTQINKDNESVAQAVAPIGVVSALLEKVVTPLQVVLLALTVLVVLVAAIGVLVSIYNSMSERSHDIAVLRALGASRTAVVMIILFEAILIALVGGAAGVLMGHGLIAAVSPMVVARTGVSLGLFQFSPLEAMLVPGLVLLAVAAGIIPALAAYRTDVAKALK</sequence>
<reference evidence="9 10" key="1">
    <citation type="submission" date="2019-02" db="EMBL/GenBank/DDBJ databases">
        <title>Deep-cultivation of Planctomycetes and their phenomic and genomic characterization uncovers novel biology.</title>
        <authorList>
            <person name="Wiegand S."/>
            <person name="Jogler M."/>
            <person name="Boedeker C."/>
            <person name="Pinto D."/>
            <person name="Vollmers J."/>
            <person name="Rivas-Marin E."/>
            <person name="Kohn T."/>
            <person name="Peeters S.H."/>
            <person name="Heuer A."/>
            <person name="Rast P."/>
            <person name="Oberbeckmann S."/>
            <person name="Bunk B."/>
            <person name="Jeske O."/>
            <person name="Meyerdierks A."/>
            <person name="Storesund J.E."/>
            <person name="Kallscheuer N."/>
            <person name="Luecker S."/>
            <person name="Lage O.M."/>
            <person name="Pohl T."/>
            <person name="Merkel B.J."/>
            <person name="Hornburger P."/>
            <person name="Mueller R.-W."/>
            <person name="Bruemmer F."/>
            <person name="Labrenz M."/>
            <person name="Spormann A.M."/>
            <person name="Op den Camp H."/>
            <person name="Overmann J."/>
            <person name="Amann R."/>
            <person name="Jetten M.S.M."/>
            <person name="Mascher T."/>
            <person name="Medema M.H."/>
            <person name="Devos D.P."/>
            <person name="Kaster A.-K."/>
            <person name="Ovreas L."/>
            <person name="Rohde M."/>
            <person name="Galperin M.Y."/>
            <person name="Jogler C."/>
        </authorList>
    </citation>
    <scope>NUCLEOTIDE SEQUENCE [LARGE SCALE GENOMIC DNA]</scope>
    <source>
        <strain evidence="9 10">Pla175</strain>
    </source>
</reference>
<evidence type="ECO:0000256" key="2">
    <source>
        <dbReference type="ARBA" id="ARBA00022475"/>
    </source>
</evidence>
<evidence type="ECO:0000313" key="10">
    <source>
        <dbReference type="Proteomes" id="UP000317429"/>
    </source>
</evidence>
<dbReference type="InterPro" id="IPR025857">
    <property type="entry name" value="MacB_PCD"/>
</dbReference>
<protein>
    <submittedName>
        <fullName evidence="9">ABC transporter permease YtrF</fullName>
    </submittedName>
</protein>
<feature type="domain" description="ABC3 transporter permease C-terminal" evidence="7">
    <location>
        <begin position="330"/>
        <end position="446"/>
    </location>
</feature>
<evidence type="ECO:0000256" key="3">
    <source>
        <dbReference type="ARBA" id="ARBA00022692"/>
    </source>
</evidence>
<keyword evidence="5 6" id="KW-0472">Membrane</keyword>
<evidence type="ECO:0000256" key="6">
    <source>
        <dbReference type="SAM" id="Phobius"/>
    </source>
</evidence>
<keyword evidence="3 6" id="KW-0812">Transmembrane</keyword>
<dbReference type="InterPro" id="IPR003838">
    <property type="entry name" value="ABC3_permease_C"/>
</dbReference>